<dbReference type="InterPro" id="IPR007822">
    <property type="entry name" value="LANC-like"/>
</dbReference>
<dbReference type="InterPro" id="IPR012341">
    <property type="entry name" value="6hp_glycosidase-like_sf"/>
</dbReference>
<protein>
    <recommendedName>
        <fullName evidence="4">Lancl1 protein</fullName>
    </recommendedName>
</protein>
<proteinExistence type="predicted"/>
<keyword evidence="1" id="KW-0479">Metal-binding</keyword>
<dbReference type="GO" id="GO:0046872">
    <property type="term" value="F:metal ion binding"/>
    <property type="evidence" value="ECO:0007669"/>
    <property type="project" value="UniProtKB-KW"/>
</dbReference>
<comment type="caution">
    <text evidence="2">The sequence shown here is derived from an EMBL/GenBank/DDBJ whole genome shotgun (WGS) entry which is preliminary data.</text>
</comment>
<accession>A0A835L563</accession>
<dbReference type="SMART" id="SM01260">
    <property type="entry name" value="LANC_like"/>
    <property type="match status" value="1"/>
</dbReference>
<evidence type="ECO:0000313" key="3">
    <source>
        <dbReference type="Proteomes" id="UP000648187"/>
    </source>
</evidence>
<dbReference type="EMBL" id="JACKWZ010000055">
    <property type="protein sequence ID" value="KAF9418421.1"/>
    <property type="molecule type" value="Genomic_DNA"/>
</dbReference>
<organism evidence="2 3">
    <name type="scientific">Spodoptera exigua</name>
    <name type="common">Beet armyworm</name>
    <name type="synonym">Noctua fulgens</name>
    <dbReference type="NCBI Taxonomy" id="7107"/>
    <lineage>
        <taxon>Eukaryota</taxon>
        <taxon>Metazoa</taxon>
        <taxon>Ecdysozoa</taxon>
        <taxon>Arthropoda</taxon>
        <taxon>Hexapoda</taxon>
        <taxon>Insecta</taxon>
        <taxon>Pterygota</taxon>
        <taxon>Neoptera</taxon>
        <taxon>Endopterygota</taxon>
        <taxon>Lepidoptera</taxon>
        <taxon>Glossata</taxon>
        <taxon>Ditrysia</taxon>
        <taxon>Noctuoidea</taxon>
        <taxon>Noctuidae</taxon>
        <taxon>Amphipyrinae</taxon>
        <taxon>Spodoptera</taxon>
    </lineage>
</organism>
<evidence type="ECO:0000313" key="2">
    <source>
        <dbReference type="EMBL" id="KAF9418421.1"/>
    </source>
</evidence>
<keyword evidence="3" id="KW-1185">Reference proteome</keyword>
<feature type="binding site" evidence="1">
    <location>
        <position position="223"/>
    </location>
    <ligand>
        <name>Zn(2+)</name>
        <dbReference type="ChEBI" id="CHEBI:29105"/>
    </ligand>
</feature>
<dbReference type="AlphaFoldDB" id="A0A835L563"/>
<sequence>MSPKGSFENQYDKYSADVASNILNKSGDGAALDYIDIEKLKGRKISFLCGDAGPLAIATVISYKLDTEHIEHKLPDYKTLALRLTSLISLLNESPDELLYGKSGYLYALLFVNKHISGKEIIPVNHITKVIDSILNTGKQFAIAMKSESPLLWNWHEKVYFGAAHGMAGILYMLLQARSYINIKDIRKYIKPTLDWLMNQRFQSGNFPSSMGSNSGDKLVQWCHGAPGFVPLCILAHQVFDEEKYMKIAQQCGEVIWQRGLCTKGYSICHGVSGNAYAFIQLYQATKKPEYLYRACCFMEWCAVARLGTELHHPDRPASLFEGLIGRLYLSEEMTHVSDANFPAFTL</sequence>
<dbReference type="Proteomes" id="UP000648187">
    <property type="component" value="Unassembled WGS sequence"/>
</dbReference>
<reference evidence="2" key="1">
    <citation type="submission" date="2020-08" db="EMBL/GenBank/DDBJ databases">
        <title>Spodoptera exigua strain:BAW_Kor-Di-RS1 Genome sequencing and assembly.</title>
        <authorList>
            <person name="Kim J."/>
            <person name="Nam H.Y."/>
            <person name="Kwon M."/>
            <person name="Choi J.H."/>
            <person name="Cho S.R."/>
            <person name="Kim G.-H."/>
        </authorList>
    </citation>
    <scope>NUCLEOTIDE SEQUENCE</scope>
    <source>
        <strain evidence="2">BAW_Kor-Di-RS1</strain>
        <tissue evidence="2">Whole-body</tissue>
    </source>
</reference>
<dbReference type="PRINTS" id="PR01950">
    <property type="entry name" value="LANCSUPER"/>
</dbReference>
<keyword evidence="1" id="KW-0862">Zinc</keyword>
<feature type="binding site" evidence="1">
    <location>
        <position position="269"/>
    </location>
    <ligand>
        <name>Zn(2+)</name>
        <dbReference type="ChEBI" id="CHEBI:29105"/>
    </ligand>
</feature>
<dbReference type="Pfam" id="PF05147">
    <property type="entry name" value="LANC_like"/>
    <property type="match status" value="1"/>
</dbReference>
<evidence type="ECO:0008006" key="4">
    <source>
        <dbReference type="Google" id="ProtNLM"/>
    </source>
</evidence>
<dbReference type="SUPFAM" id="SSF158745">
    <property type="entry name" value="LanC-like"/>
    <property type="match status" value="1"/>
</dbReference>
<gene>
    <name evidence="2" type="ORF">HW555_004709</name>
</gene>
<dbReference type="PANTHER" id="PTHR12736">
    <property type="entry name" value="LANC-LIKE PROTEIN"/>
    <property type="match status" value="1"/>
</dbReference>
<dbReference type="Gene3D" id="1.50.10.10">
    <property type="match status" value="1"/>
</dbReference>
<feature type="binding site" evidence="1">
    <location>
        <position position="270"/>
    </location>
    <ligand>
        <name>Zn(2+)</name>
        <dbReference type="ChEBI" id="CHEBI:29105"/>
    </ligand>
</feature>
<evidence type="ECO:0000256" key="1">
    <source>
        <dbReference type="PIRSR" id="PIRSR607822-1"/>
    </source>
</evidence>
<dbReference type="CDD" id="cd04794">
    <property type="entry name" value="euk_LANCL"/>
    <property type="match status" value="1"/>
</dbReference>
<dbReference type="PANTHER" id="PTHR12736:SF21">
    <property type="entry name" value="LANC-LIKE PROTEIN 2"/>
    <property type="match status" value="1"/>
</dbReference>
<name>A0A835L563_SPOEX</name>
<dbReference type="GO" id="GO:0005975">
    <property type="term" value="P:carbohydrate metabolic process"/>
    <property type="evidence" value="ECO:0007669"/>
    <property type="project" value="InterPro"/>
</dbReference>
<dbReference type="GO" id="GO:0031179">
    <property type="term" value="P:peptide modification"/>
    <property type="evidence" value="ECO:0007669"/>
    <property type="project" value="InterPro"/>
</dbReference>
<dbReference type="GO" id="GO:0005886">
    <property type="term" value="C:plasma membrane"/>
    <property type="evidence" value="ECO:0007669"/>
    <property type="project" value="TreeGrafter"/>
</dbReference>